<comment type="caution">
    <text evidence="2">The sequence shown here is derived from an EMBL/GenBank/DDBJ whole genome shotgun (WGS) entry which is preliminary data.</text>
</comment>
<sequence>MKLPLNIAEKLLSLQNGAAIPSSQLRHGIIEDMVSDGILYRPGKHRSLIHVMNQDQLHLYLENRFSIKNLDGYVTACKNENITRSELVAVSSDSKLTKVRTFKGFLVNCYTPIQATLNDKPITLNCLNGTFQFIYDFENFVPEKNVTIIGIENPENFYYISQQQYLFENMLPLFVCRYPQNQSKDLIKWLQLIPNNYWHFGDFDFAGIGIYLNEFKKHLGEKARFFVPPNIEKLISLNGNKQRYDKQKLYFDIDLIMEEKLKELIQIIHKYKKGLDQEILISG</sequence>
<dbReference type="Pfam" id="PF23947">
    <property type="entry name" value="DUF7281"/>
    <property type="match status" value="1"/>
</dbReference>
<dbReference type="RefSeq" id="WP_240826647.1">
    <property type="nucleotide sequence ID" value="NZ_JAKWBL010000001.1"/>
</dbReference>
<feature type="domain" description="DUF7281" evidence="1">
    <location>
        <begin position="147"/>
        <end position="281"/>
    </location>
</feature>
<name>A0ABS9SFZ4_9BACT</name>
<dbReference type="InterPro" id="IPR055705">
    <property type="entry name" value="DUF7281"/>
</dbReference>
<evidence type="ECO:0000313" key="3">
    <source>
        <dbReference type="Proteomes" id="UP001202248"/>
    </source>
</evidence>
<evidence type="ECO:0000259" key="1">
    <source>
        <dbReference type="Pfam" id="PF23947"/>
    </source>
</evidence>
<proteinExistence type="predicted"/>
<evidence type="ECO:0000313" key="2">
    <source>
        <dbReference type="EMBL" id="MCH5597250.1"/>
    </source>
</evidence>
<accession>A0ABS9SFZ4</accession>
<protein>
    <recommendedName>
        <fullName evidence="1">DUF7281 domain-containing protein</fullName>
    </recommendedName>
</protein>
<organism evidence="2 3">
    <name type="scientific">Niabella ginsengisoli</name>
    <dbReference type="NCBI Taxonomy" id="522298"/>
    <lineage>
        <taxon>Bacteria</taxon>
        <taxon>Pseudomonadati</taxon>
        <taxon>Bacteroidota</taxon>
        <taxon>Chitinophagia</taxon>
        <taxon>Chitinophagales</taxon>
        <taxon>Chitinophagaceae</taxon>
        <taxon>Niabella</taxon>
    </lineage>
</organism>
<reference evidence="2 3" key="1">
    <citation type="submission" date="2022-02" db="EMBL/GenBank/DDBJ databases">
        <authorList>
            <person name="Min J."/>
        </authorList>
    </citation>
    <scope>NUCLEOTIDE SEQUENCE [LARGE SCALE GENOMIC DNA]</scope>
    <source>
        <strain evidence="2 3">GR10-1</strain>
    </source>
</reference>
<keyword evidence="3" id="KW-1185">Reference proteome</keyword>
<dbReference type="EMBL" id="JAKWBL010000001">
    <property type="protein sequence ID" value="MCH5597250.1"/>
    <property type="molecule type" value="Genomic_DNA"/>
</dbReference>
<gene>
    <name evidence="2" type="ORF">MKP09_04705</name>
</gene>
<dbReference type="Proteomes" id="UP001202248">
    <property type="component" value="Unassembled WGS sequence"/>
</dbReference>